<dbReference type="UniPathway" id="UPA00185">
    <property type="reaction ID" value="UER00283"/>
</dbReference>
<dbReference type="AlphaFoldDB" id="A0A3P3VMX4"/>
<dbReference type="GO" id="GO:0019545">
    <property type="term" value="P:L-arginine catabolic process to succinate"/>
    <property type="evidence" value="ECO:0007669"/>
    <property type="project" value="UniProtKB-UniRule"/>
</dbReference>
<evidence type="ECO:0000256" key="4">
    <source>
        <dbReference type="ARBA" id="ARBA00022833"/>
    </source>
</evidence>
<dbReference type="GO" id="GO:0009017">
    <property type="term" value="F:succinylglutamate desuccinylase activity"/>
    <property type="evidence" value="ECO:0007669"/>
    <property type="project" value="UniProtKB-UniRule"/>
</dbReference>
<keyword evidence="3 5" id="KW-0378">Hydrolase</keyword>
<dbReference type="InterPro" id="IPR055438">
    <property type="entry name" value="AstE_AspA_cat"/>
</dbReference>
<dbReference type="Gene3D" id="3.40.630.10">
    <property type="entry name" value="Zn peptidases"/>
    <property type="match status" value="1"/>
</dbReference>
<dbReference type="EC" id="3.5.1.96" evidence="5 6"/>
<accession>A0A3P3VMX4</accession>
<dbReference type="HAMAP" id="MF_00767">
    <property type="entry name" value="Arg_catab_AstE"/>
    <property type="match status" value="1"/>
</dbReference>
<proteinExistence type="inferred from homology"/>
<dbReference type="NCBIfam" id="TIGR03242">
    <property type="entry name" value="arg_catab_astE"/>
    <property type="match status" value="1"/>
</dbReference>
<feature type="binding site" evidence="5">
    <location>
        <position position="99"/>
    </location>
    <ligand>
        <name>Zn(2+)</name>
        <dbReference type="ChEBI" id="CHEBI:29105"/>
    </ligand>
</feature>
<dbReference type="EMBL" id="QWEZ01000001">
    <property type="protein sequence ID" value="RRJ84111.1"/>
    <property type="molecule type" value="Genomic_DNA"/>
</dbReference>
<protein>
    <recommendedName>
        <fullName evidence="5 6">Succinylglutamate desuccinylase</fullName>
        <ecNumber evidence="5 6">3.5.1.96</ecNumber>
    </recommendedName>
</protein>
<evidence type="ECO:0000256" key="2">
    <source>
        <dbReference type="ARBA" id="ARBA00022723"/>
    </source>
</evidence>
<dbReference type="PIRSF" id="PIRSF017020">
    <property type="entry name" value="AstE"/>
    <property type="match status" value="1"/>
</dbReference>
<dbReference type="SUPFAM" id="SSF53187">
    <property type="entry name" value="Zn-dependent exopeptidases"/>
    <property type="match status" value="1"/>
</dbReference>
<gene>
    <name evidence="5 9" type="primary">astE</name>
    <name evidence="9" type="ORF">D0544_03040</name>
</gene>
<evidence type="ECO:0000256" key="6">
    <source>
        <dbReference type="NCBIfam" id="TIGR03242"/>
    </source>
</evidence>
<comment type="catalytic activity">
    <reaction evidence="5">
        <text>N-succinyl-L-glutamate + H2O = L-glutamate + succinate</text>
        <dbReference type="Rhea" id="RHEA:15169"/>
        <dbReference type="ChEBI" id="CHEBI:15377"/>
        <dbReference type="ChEBI" id="CHEBI:29985"/>
        <dbReference type="ChEBI" id="CHEBI:30031"/>
        <dbReference type="ChEBI" id="CHEBI:58763"/>
        <dbReference type="EC" id="3.5.1.96"/>
    </reaction>
</comment>
<evidence type="ECO:0000256" key="3">
    <source>
        <dbReference type="ARBA" id="ARBA00022801"/>
    </source>
</evidence>
<reference evidence="9 10" key="2">
    <citation type="submission" date="2018-12" db="EMBL/GenBank/DDBJ databases">
        <title>Simiduia agarivorans gen. nov., sp. nov., a marine, agarolytic bacterium isolated from shallow coastal water from Keelung, Taiwan.</title>
        <authorList>
            <person name="Shieh W.Y."/>
        </authorList>
    </citation>
    <scope>NUCLEOTIDE SEQUENCE [LARGE SCALE GENOMIC DNA]</scope>
    <source>
        <strain evidence="9 10">GTF-13</strain>
    </source>
</reference>
<dbReference type="InterPro" id="IPR007036">
    <property type="entry name" value="Aste_AspA_hybrid_dom"/>
</dbReference>
<dbReference type="Pfam" id="PF24827">
    <property type="entry name" value="AstE_AspA_cat"/>
    <property type="match status" value="1"/>
</dbReference>
<dbReference type="Pfam" id="PF04952">
    <property type="entry name" value="AstE_AspA_hybrid"/>
    <property type="match status" value="1"/>
</dbReference>
<dbReference type="InterPro" id="IPR050178">
    <property type="entry name" value="AspA/AstE_fam"/>
</dbReference>
<comment type="cofactor">
    <cofactor evidence="5">
        <name>Zn(2+)</name>
        <dbReference type="ChEBI" id="CHEBI:29105"/>
    </cofactor>
    <text evidence="5">Binds 1 zinc ion per subunit.</text>
</comment>
<dbReference type="NCBIfam" id="NF003706">
    <property type="entry name" value="PRK05324.1"/>
    <property type="match status" value="1"/>
</dbReference>
<keyword evidence="1 5" id="KW-0056">Arginine metabolism</keyword>
<comment type="pathway">
    <text evidence="5">Amino-acid degradation; L-arginine degradation via AST pathway; L-glutamate and succinate from L-arginine: step 5/5.</text>
</comment>
<name>A0A3P3VMX4_9GAMM</name>
<feature type="active site" evidence="5">
    <location>
        <position position="256"/>
    </location>
</feature>
<feature type="domain" description="AstE/AspA barrel-sandwich hybrid" evidence="7">
    <location>
        <begin position="294"/>
        <end position="365"/>
    </location>
</feature>
<dbReference type="Proteomes" id="UP000280792">
    <property type="component" value="Unassembled WGS sequence"/>
</dbReference>
<comment type="function">
    <text evidence="5">Transforms N(2)-succinylglutamate into succinate and glutamate.</text>
</comment>
<reference evidence="9 10" key="1">
    <citation type="submission" date="2018-08" db="EMBL/GenBank/DDBJ databases">
        <authorList>
            <person name="Khan S.A."/>
        </authorList>
    </citation>
    <scope>NUCLEOTIDE SEQUENCE [LARGE SCALE GENOMIC DNA]</scope>
    <source>
        <strain evidence="9 10">GTF-13</strain>
    </source>
</reference>
<dbReference type="CDD" id="cd03855">
    <property type="entry name" value="M14_ASTE"/>
    <property type="match status" value="1"/>
</dbReference>
<dbReference type="InterPro" id="IPR016681">
    <property type="entry name" value="SuccinylGlu_desuccinylase"/>
</dbReference>
<evidence type="ECO:0000313" key="9">
    <source>
        <dbReference type="EMBL" id="RRJ84111.1"/>
    </source>
</evidence>
<feature type="domain" description="Succinylglutamate desuccinylase/Aspartoacylase catalytic" evidence="8">
    <location>
        <begin position="89"/>
        <end position="282"/>
    </location>
</feature>
<evidence type="ECO:0000256" key="1">
    <source>
        <dbReference type="ARBA" id="ARBA00022503"/>
    </source>
</evidence>
<keyword evidence="4 5" id="KW-0862">Zinc</keyword>
<dbReference type="PANTHER" id="PTHR15162">
    <property type="entry name" value="ASPARTOACYLASE"/>
    <property type="match status" value="1"/>
</dbReference>
<organism evidence="9 10">
    <name type="scientific">Aestuariirhabdus litorea</name>
    <dbReference type="NCBI Taxonomy" id="2528527"/>
    <lineage>
        <taxon>Bacteria</taxon>
        <taxon>Pseudomonadati</taxon>
        <taxon>Pseudomonadota</taxon>
        <taxon>Gammaproteobacteria</taxon>
        <taxon>Oceanospirillales</taxon>
        <taxon>Aestuariirhabdaceae</taxon>
        <taxon>Aestuariirhabdus</taxon>
    </lineage>
</organism>
<evidence type="ECO:0000256" key="5">
    <source>
        <dbReference type="HAMAP-Rule" id="MF_00767"/>
    </source>
</evidence>
<feature type="binding site" evidence="5">
    <location>
        <position position="102"/>
    </location>
    <ligand>
        <name>Zn(2+)</name>
        <dbReference type="ChEBI" id="CHEBI:29105"/>
    </ligand>
</feature>
<feature type="binding site" evidence="5">
    <location>
        <position position="191"/>
    </location>
    <ligand>
        <name>Zn(2+)</name>
        <dbReference type="ChEBI" id="CHEBI:29105"/>
    </ligand>
</feature>
<evidence type="ECO:0000259" key="7">
    <source>
        <dbReference type="Pfam" id="PF04952"/>
    </source>
</evidence>
<keyword evidence="10" id="KW-1185">Reference proteome</keyword>
<evidence type="ECO:0000313" key="10">
    <source>
        <dbReference type="Proteomes" id="UP000280792"/>
    </source>
</evidence>
<evidence type="ECO:0000259" key="8">
    <source>
        <dbReference type="Pfam" id="PF24827"/>
    </source>
</evidence>
<keyword evidence="2 5" id="KW-0479">Metal-binding</keyword>
<dbReference type="GO" id="GO:0019544">
    <property type="term" value="P:L-arginine catabolic process to L-glutamate"/>
    <property type="evidence" value="ECO:0007669"/>
    <property type="project" value="UniProtKB-UniRule"/>
</dbReference>
<dbReference type="GO" id="GO:0016788">
    <property type="term" value="F:hydrolase activity, acting on ester bonds"/>
    <property type="evidence" value="ECO:0007669"/>
    <property type="project" value="UniProtKB-UniRule"/>
</dbReference>
<comment type="similarity">
    <text evidence="5">Belongs to the AspA/AstE family. Succinylglutamate desuccinylase subfamily.</text>
</comment>
<dbReference type="GO" id="GO:0008270">
    <property type="term" value="F:zinc ion binding"/>
    <property type="evidence" value="ECO:0007669"/>
    <property type="project" value="UniProtKB-UniRule"/>
</dbReference>
<dbReference type="PANTHER" id="PTHR15162:SF7">
    <property type="entry name" value="SUCCINYLGLUTAMATE DESUCCINYLASE"/>
    <property type="match status" value="1"/>
</dbReference>
<sequence length="379" mass="42281">MRPIPAVIPSCCPACLRKGNRNGYNAGKIIWNSPMEATSTPLLSTPDFRFLPHTLAANNASQRDRWERDGVCIALVDEGVLLVEPPAATTSLVLSAGIHGNETAPIELLDRLVDRLLKGQLVPKARLLLILGNPPAMRRAERYVDTNLNRLFKTEGVEGSGYEPQRAQRLMNQVDRFFSQASGLRLHYDLHTAIRGSEYEKFAVYPHNQRTPHWDRGQLEWLAGAGIEAVLFQDRNSPTFSWYSSEVHNAHGFTLELGKVHPFGENDGSRLMAMESNLSALIEGRQPSRGALASLRLFRIRDQIIRKGERFELLFPDDLPNFSRFMPGSLISRDEESCYTLSGSPGYIIFPNAKVEIGARAALIAEAVDADQLFDSEAR</sequence>
<comment type="caution">
    <text evidence="9">The sequence shown here is derived from an EMBL/GenBank/DDBJ whole genome shotgun (WGS) entry which is preliminary data.</text>
</comment>